<dbReference type="PANTHER" id="PTHR40763:SF5">
    <property type="entry name" value="MEMBRANE PROTEIN"/>
    <property type="match status" value="1"/>
</dbReference>
<organism evidence="3 4">
    <name type="scientific">Pseudonocardia alni subsp. carboxydivorans</name>
    <dbReference type="NCBI Taxonomy" id="415010"/>
    <lineage>
        <taxon>Bacteria</taxon>
        <taxon>Bacillati</taxon>
        <taxon>Actinomycetota</taxon>
        <taxon>Actinomycetes</taxon>
        <taxon>Pseudonocardiales</taxon>
        <taxon>Pseudonocardiaceae</taxon>
        <taxon>Pseudonocardia</taxon>
    </lineage>
</organism>
<reference evidence="3 4" key="1">
    <citation type="submission" date="2024-03" db="EMBL/GenBank/DDBJ databases">
        <title>Draft genome sequence of Pseudonocardia carboxydivorans JCM 14827.</title>
        <authorList>
            <person name="Duangmal K."/>
        </authorList>
    </citation>
    <scope>NUCLEOTIDE SEQUENCE [LARGE SCALE GENOMIC DNA]</scope>
    <source>
        <strain evidence="3 4">JCM 14827</strain>
    </source>
</reference>
<feature type="domain" description="DUF1707" evidence="2">
    <location>
        <begin position="8"/>
        <end position="59"/>
    </location>
</feature>
<evidence type="ECO:0000313" key="4">
    <source>
        <dbReference type="Proteomes" id="UP001367513"/>
    </source>
</evidence>
<feature type="region of interest" description="Disordered" evidence="1">
    <location>
        <begin position="57"/>
        <end position="81"/>
    </location>
</feature>
<evidence type="ECO:0000259" key="2">
    <source>
        <dbReference type="Pfam" id="PF08044"/>
    </source>
</evidence>
<dbReference type="Proteomes" id="UP001367513">
    <property type="component" value="Unassembled WGS sequence"/>
</dbReference>
<evidence type="ECO:0000256" key="1">
    <source>
        <dbReference type="SAM" id="MobiDB-lite"/>
    </source>
</evidence>
<accession>A0ABU9A7C2</accession>
<dbReference type="Pfam" id="PF08044">
    <property type="entry name" value="DUF1707"/>
    <property type="match status" value="1"/>
</dbReference>
<comment type="caution">
    <text evidence="3">The sequence shown here is derived from an EMBL/GenBank/DDBJ whole genome shotgun (WGS) entry which is preliminary data.</text>
</comment>
<evidence type="ECO:0000313" key="3">
    <source>
        <dbReference type="EMBL" id="MEK6462261.1"/>
    </source>
</evidence>
<gene>
    <name evidence="3" type="ORF">WG925_00770</name>
</gene>
<dbReference type="RefSeq" id="WP_346108470.1">
    <property type="nucleotide sequence ID" value="NZ_BAAAOD010000090.1"/>
</dbReference>
<keyword evidence="4" id="KW-1185">Reference proteome</keyword>
<sequence length="210" mass="21461">MADESAYRVGDGERRAVDARLQRAHGEGRLSLPEYEERSAKAWAARTRADLEPLTRDLPADTAGAPTAAVEQAPTTALPARAPTGEFAAAAGRRAGGILATAALVVAAVWGGSQVLPLPDGVTVFGSRTIGVQAEAPRVGGVLLFGSVEVVVPEGTRADVSGFTVFGSTDCPTACAAPGDRTVDVHVVGAFGSVKVLTPAEAATQDRDDD</sequence>
<name>A0ABU9A7C2_PSEA5</name>
<protein>
    <submittedName>
        <fullName evidence="3">DUF1707 domain-containing protein</fullName>
    </submittedName>
</protein>
<proteinExistence type="predicted"/>
<dbReference type="InterPro" id="IPR012551">
    <property type="entry name" value="DUF1707_SHOCT-like"/>
</dbReference>
<dbReference type="PANTHER" id="PTHR40763">
    <property type="entry name" value="MEMBRANE PROTEIN-RELATED"/>
    <property type="match status" value="1"/>
</dbReference>
<dbReference type="EMBL" id="JBBPIX010000001">
    <property type="protein sequence ID" value="MEK6462261.1"/>
    <property type="molecule type" value="Genomic_DNA"/>
</dbReference>